<accession>A0ABQ5UXM0</accession>
<evidence type="ECO:0000313" key="2">
    <source>
        <dbReference type="Proteomes" id="UP001161390"/>
    </source>
</evidence>
<dbReference type="SUPFAM" id="SSF82171">
    <property type="entry name" value="DPP6 N-terminal domain-like"/>
    <property type="match status" value="1"/>
</dbReference>
<name>A0ABQ5UXM0_9PROT</name>
<organism evidence="1 2">
    <name type="scientific">Algimonas porphyrae</name>
    <dbReference type="NCBI Taxonomy" id="1128113"/>
    <lineage>
        <taxon>Bacteria</taxon>
        <taxon>Pseudomonadati</taxon>
        <taxon>Pseudomonadota</taxon>
        <taxon>Alphaproteobacteria</taxon>
        <taxon>Maricaulales</taxon>
        <taxon>Robiginitomaculaceae</taxon>
        <taxon>Algimonas</taxon>
    </lineage>
</organism>
<dbReference type="RefSeq" id="WP_284370273.1">
    <property type="nucleotide sequence ID" value="NZ_BSNJ01000002.1"/>
</dbReference>
<dbReference type="Proteomes" id="UP001161390">
    <property type="component" value="Unassembled WGS sequence"/>
</dbReference>
<reference evidence="1" key="2">
    <citation type="submission" date="2023-01" db="EMBL/GenBank/DDBJ databases">
        <title>Draft genome sequence of Algimonas porphyrae strain NBRC 108216.</title>
        <authorList>
            <person name="Sun Q."/>
            <person name="Mori K."/>
        </authorList>
    </citation>
    <scope>NUCLEOTIDE SEQUENCE</scope>
    <source>
        <strain evidence="1">NBRC 108216</strain>
    </source>
</reference>
<protein>
    <submittedName>
        <fullName evidence="1">Uncharacterized protein</fullName>
    </submittedName>
</protein>
<gene>
    <name evidence="1" type="ORF">GCM10007854_10130</name>
</gene>
<keyword evidence="2" id="KW-1185">Reference proteome</keyword>
<dbReference type="EMBL" id="BSNJ01000002">
    <property type="protein sequence ID" value="GLQ20058.1"/>
    <property type="molecule type" value="Genomic_DNA"/>
</dbReference>
<reference evidence="1" key="1">
    <citation type="journal article" date="2014" name="Int. J. Syst. Evol. Microbiol.">
        <title>Complete genome of a new Firmicutes species belonging to the dominant human colonic microbiota ('Ruminococcus bicirculans') reveals two chromosomes and a selective capacity to utilize plant glucans.</title>
        <authorList>
            <consortium name="NISC Comparative Sequencing Program"/>
            <person name="Wegmann U."/>
            <person name="Louis P."/>
            <person name="Goesmann A."/>
            <person name="Henrissat B."/>
            <person name="Duncan S.H."/>
            <person name="Flint H.J."/>
        </authorList>
    </citation>
    <scope>NUCLEOTIDE SEQUENCE</scope>
    <source>
        <strain evidence="1">NBRC 108216</strain>
    </source>
</reference>
<evidence type="ECO:0000313" key="1">
    <source>
        <dbReference type="EMBL" id="GLQ20058.1"/>
    </source>
</evidence>
<dbReference type="PROSITE" id="PS51257">
    <property type="entry name" value="PROKAR_LIPOPROTEIN"/>
    <property type="match status" value="1"/>
</dbReference>
<sequence length="377" mass="41875">MSERPIVLITLILLAALIQACADRAEREVVLTTDGNLLFYNGPALTTIGKQKVVAYLTSDGHIMVADVRTPEAPRIIHDFRDRLFDGPGRADDHAAPAIMASPDRQTFWLATAYHGTPLHLYQLDTGLNVVRRLSPVEGQFTYPRWVDYGDRIDLFIRDQSRGSGDLVSLSSQDDFQSTRTVLSGESGQYLYPGSFVRSGMRTATHYSHNRAADTRLRGWTLVEFEPTSGSRTRECDLSHLLGDDAASNRPTGLHVQGDRVTLATSVMTETEFSKPERAFTMENRVIIARGSLNDCASFAVIHAGEATAPYYHTSVAIDAQGWTYFDGDQAVSDPSEPDCFQNDRMLYPQRSAAGILYASLNDSIYEIRKFDNSLHL</sequence>
<proteinExistence type="predicted"/>
<comment type="caution">
    <text evidence="1">The sequence shown here is derived from an EMBL/GenBank/DDBJ whole genome shotgun (WGS) entry which is preliminary data.</text>
</comment>